<dbReference type="EMBL" id="JAKFGM010000003">
    <property type="protein sequence ID" value="MCF2515841.1"/>
    <property type="molecule type" value="Genomic_DNA"/>
</dbReference>
<keyword evidence="2" id="KW-1133">Transmembrane helix</keyword>
<name>A0A9X1QNA3_9SPHN</name>
<feature type="region of interest" description="Disordered" evidence="1">
    <location>
        <begin position="1"/>
        <end position="31"/>
    </location>
</feature>
<dbReference type="Pfam" id="PF04120">
    <property type="entry name" value="Iron_permease"/>
    <property type="match status" value="1"/>
</dbReference>
<gene>
    <name evidence="3" type="ORF">LVY65_12320</name>
</gene>
<keyword evidence="4" id="KW-1185">Reference proteome</keyword>
<protein>
    <submittedName>
        <fullName evidence="3">Low affinity iron permease family protein</fullName>
    </submittedName>
</protein>
<proteinExistence type="predicted"/>
<dbReference type="AlphaFoldDB" id="A0A9X1QNA3"/>
<dbReference type="GO" id="GO:0055085">
    <property type="term" value="P:transmembrane transport"/>
    <property type="evidence" value="ECO:0007669"/>
    <property type="project" value="InterPro"/>
</dbReference>
<dbReference type="InterPro" id="IPR007251">
    <property type="entry name" value="Iron_permease_Fet4"/>
</dbReference>
<accession>A0A9X1QNA3</accession>
<evidence type="ECO:0000313" key="4">
    <source>
        <dbReference type="Proteomes" id="UP001139410"/>
    </source>
</evidence>
<keyword evidence="2" id="KW-0812">Transmembrane</keyword>
<evidence type="ECO:0000256" key="2">
    <source>
        <dbReference type="SAM" id="Phobius"/>
    </source>
</evidence>
<evidence type="ECO:0000256" key="1">
    <source>
        <dbReference type="SAM" id="MobiDB-lite"/>
    </source>
</evidence>
<sequence>MSKHEQIEQGIARHRRASAMSGAPGQPQSAEPGRLYQLGCRFSEWASDLSAHPFAQLGVIIFCVAWFAFGLTADLLTAALSILAITLSQMVLNRQNEREADAHRRDVAMHAKLDELLIASRRARNDLAGIEDLPEEVIAEIKQERLAAASEEADEANRRLPAASSGS</sequence>
<dbReference type="Proteomes" id="UP001139410">
    <property type="component" value="Unassembled WGS sequence"/>
</dbReference>
<reference evidence="3" key="1">
    <citation type="submission" date="2022-01" db="EMBL/GenBank/DDBJ databases">
        <authorList>
            <person name="Jo J.-H."/>
            <person name="Im W.-T."/>
        </authorList>
    </citation>
    <scope>NUCLEOTIDE SEQUENCE</scope>
    <source>
        <strain evidence="3">G124</strain>
    </source>
</reference>
<dbReference type="RefSeq" id="WP_235068547.1">
    <property type="nucleotide sequence ID" value="NZ_JAKFGM010000003.1"/>
</dbReference>
<feature type="transmembrane region" description="Helical" evidence="2">
    <location>
        <begin position="51"/>
        <end position="69"/>
    </location>
</feature>
<organism evidence="3 4">
    <name type="scientific">Sphingomonas cremea</name>
    <dbReference type="NCBI Taxonomy" id="2904799"/>
    <lineage>
        <taxon>Bacteria</taxon>
        <taxon>Pseudomonadati</taxon>
        <taxon>Pseudomonadota</taxon>
        <taxon>Alphaproteobacteria</taxon>
        <taxon>Sphingomonadales</taxon>
        <taxon>Sphingomonadaceae</taxon>
        <taxon>Sphingomonas</taxon>
    </lineage>
</organism>
<evidence type="ECO:0000313" key="3">
    <source>
        <dbReference type="EMBL" id="MCF2515841.1"/>
    </source>
</evidence>
<comment type="caution">
    <text evidence="3">The sequence shown here is derived from an EMBL/GenBank/DDBJ whole genome shotgun (WGS) entry which is preliminary data.</text>
</comment>
<keyword evidence="2" id="KW-0472">Membrane</keyword>